<accession>A0A1M6P7N5</accession>
<dbReference type="SUPFAM" id="SSF50156">
    <property type="entry name" value="PDZ domain-like"/>
    <property type="match status" value="1"/>
</dbReference>
<feature type="transmembrane region" description="Helical" evidence="1">
    <location>
        <begin position="143"/>
        <end position="164"/>
    </location>
</feature>
<sequence>MSSTQILSVGESILEVLKYICLNPLLYIALFLIFWENYRQVQTERQLFCIRITRIGKPLLVRQLKSIAIGVIITAALLYLGCSVTQGELFWFIACSMLFSIAQLRWMNSISSISLLMILTWILKNIPNLTLRGWMKPLLDFQSSSWMIIVSALALSQIILFLWTGSEEVSPTILRGKRGRSIGGFFLQISSMIPIAIWTPGLIWNLNEKTAPFYLLKNTLSVGVLGIPLLIGQSYRAGSTPPSQFKKLNILLSFIQFIVAGFAVYMSVAVHKDFMIPISAAIIFLSMEGLFFHFRYKEKRRDAIITPISSGARILHTLRGSLAREIGLATGETILQVNQMPVRNEYELHFAIDANPAYVKFQIVDIQGEVRMIGKPIYSGERHQLGLLILSEEDINVTEEKRAFGLFMSLFSKRKKIIDITDHQKDKSEEIVRTSY</sequence>
<keyword evidence="1" id="KW-1133">Transmembrane helix</keyword>
<dbReference type="OrthoDB" id="198399at2"/>
<gene>
    <name evidence="2" type="ORF">SAMN05443507_107113</name>
</gene>
<dbReference type="STRING" id="1830138.SAMN05443507_107113"/>
<name>A0A1M6P7N5_9BACL</name>
<feature type="transmembrane region" description="Helical" evidence="1">
    <location>
        <begin position="16"/>
        <end position="35"/>
    </location>
</feature>
<keyword evidence="1" id="KW-0472">Membrane</keyword>
<feature type="transmembrane region" description="Helical" evidence="1">
    <location>
        <begin position="106"/>
        <end position="123"/>
    </location>
</feature>
<dbReference type="AlphaFoldDB" id="A0A1M6P7N5"/>
<feature type="transmembrane region" description="Helical" evidence="1">
    <location>
        <begin position="248"/>
        <end position="268"/>
    </location>
</feature>
<feature type="transmembrane region" description="Helical" evidence="1">
    <location>
        <begin position="218"/>
        <end position="236"/>
    </location>
</feature>
<feature type="transmembrane region" description="Helical" evidence="1">
    <location>
        <begin position="274"/>
        <end position="294"/>
    </location>
</feature>
<evidence type="ECO:0008006" key="4">
    <source>
        <dbReference type="Google" id="ProtNLM"/>
    </source>
</evidence>
<proteinExistence type="predicted"/>
<dbReference type="InterPro" id="IPR036034">
    <property type="entry name" value="PDZ_sf"/>
</dbReference>
<dbReference type="EMBL" id="FRAF01000007">
    <property type="protein sequence ID" value="SHK03933.1"/>
    <property type="molecule type" value="Genomic_DNA"/>
</dbReference>
<keyword evidence="1" id="KW-0812">Transmembrane</keyword>
<evidence type="ECO:0000256" key="1">
    <source>
        <dbReference type="SAM" id="Phobius"/>
    </source>
</evidence>
<dbReference type="RefSeq" id="WP_072873570.1">
    <property type="nucleotide sequence ID" value="NZ_FRAF01000007.1"/>
</dbReference>
<reference evidence="3" key="1">
    <citation type="submission" date="2016-11" db="EMBL/GenBank/DDBJ databases">
        <authorList>
            <person name="Varghese N."/>
            <person name="Submissions S."/>
        </authorList>
    </citation>
    <scope>NUCLEOTIDE SEQUENCE [LARGE SCALE GENOMIC DNA]</scope>
    <source>
        <strain evidence="3">USBA-503</strain>
    </source>
</reference>
<evidence type="ECO:0000313" key="3">
    <source>
        <dbReference type="Proteomes" id="UP000184016"/>
    </source>
</evidence>
<protein>
    <recommendedName>
        <fullName evidence="4">PDZ domain-containing protein</fullName>
    </recommendedName>
</protein>
<evidence type="ECO:0000313" key="2">
    <source>
        <dbReference type="EMBL" id="SHK03933.1"/>
    </source>
</evidence>
<feature type="transmembrane region" description="Helical" evidence="1">
    <location>
        <begin position="185"/>
        <end position="206"/>
    </location>
</feature>
<keyword evidence="3" id="KW-1185">Reference proteome</keyword>
<organism evidence="2 3">
    <name type="scientific">Alicyclobacillus tolerans</name>
    <dbReference type="NCBI Taxonomy" id="90970"/>
    <lineage>
        <taxon>Bacteria</taxon>
        <taxon>Bacillati</taxon>
        <taxon>Bacillota</taxon>
        <taxon>Bacilli</taxon>
        <taxon>Bacillales</taxon>
        <taxon>Alicyclobacillaceae</taxon>
        <taxon>Alicyclobacillus</taxon>
    </lineage>
</organism>
<dbReference type="Gene3D" id="2.30.42.10">
    <property type="match status" value="1"/>
</dbReference>
<dbReference type="Proteomes" id="UP000184016">
    <property type="component" value="Unassembled WGS sequence"/>
</dbReference>
<feature type="transmembrane region" description="Helical" evidence="1">
    <location>
        <begin position="67"/>
        <end position="94"/>
    </location>
</feature>